<evidence type="ECO:0000256" key="1">
    <source>
        <dbReference type="SAM" id="Phobius"/>
    </source>
</evidence>
<name>A0ABR1N107_9PEZI</name>
<evidence type="ECO:0000313" key="2">
    <source>
        <dbReference type="EMBL" id="KAK7608519.1"/>
    </source>
</evidence>
<keyword evidence="1" id="KW-0812">Transmembrane</keyword>
<keyword evidence="3" id="KW-1185">Reference proteome</keyword>
<gene>
    <name evidence="2" type="ORF">JOL62DRAFT_211285</name>
</gene>
<comment type="caution">
    <text evidence="2">The sequence shown here is derived from an EMBL/GenBank/DDBJ whole genome shotgun (WGS) entry which is preliminary data.</text>
</comment>
<organism evidence="2 3">
    <name type="scientific">Phyllosticta paracitricarpa</name>
    <dbReference type="NCBI Taxonomy" id="2016321"/>
    <lineage>
        <taxon>Eukaryota</taxon>
        <taxon>Fungi</taxon>
        <taxon>Dikarya</taxon>
        <taxon>Ascomycota</taxon>
        <taxon>Pezizomycotina</taxon>
        <taxon>Dothideomycetes</taxon>
        <taxon>Dothideomycetes incertae sedis</taxon>
        <taxon>Botryosphaeriales</taxon>
        <taxon>Phyllostictaceae</taxon>
        <taxon>Phyllosticta</taxon>
    </lineage>
</organism>
<feature type="transmembrane region" description="Helical" evidence="1">
    <location>
        <begin position="36"/>
        <end position="55"/>
    </location>
</feature>
<proteinExistence type="predicted"/>
<keyword evidence="1" id="KW-1133">Transmembrane helix</keyword>
<evidence type="ECO:0008006" key="4">
    <source>
        <dbReference type="Google" id="ProtNLM"/>
    </source>
</evidence>
<reference evidence="2 3" key="1">
    <citation type="submission" date="2024-04" db="EMBL/GenBank/DDBJ databases">
        <title>Phyllosticta paracitricarpa is synonymous to the EU quarantine fungus P. citricarpa based on phylogenomic analyses.</title>
        <authorList>
            <consortium name="Lawrence Berkeley National Laboratory"/>
            <person name="Van ingen-buijs V.A."/>
            <person name="Van westerhoven A.C."/>
            <person name="Haridas S."/>
            <person name="Skiadas P."/>
            <person name="Martin F."/>
            <person name="Groenewald J.Z."/>
            <person name="Crous P.W."/>
            <person name="Seidl M.F."/>
        </authorList>
    </citation>
    <scope>NUCLEOTIDE SEQUENCE [LARGE SCALE GENOMIC DNA]</scope>
    <source>
        <strain evidence="2 3">CBS 141358</strain>
    </source>
</reference>
<accession>A0ABR1N107</accession>
<evidence type="ECO:0000313" key="3">
    <source>
        <dbReference type="Proteomes" id="UP001367316"/>
    </source>
</evidence>
<dbReference type="EMBL" id="JBBPBF010000028">
    <property type="protein sequence ID" value="KAK7608519.1"/>
    <property type="molecule type" value="Genomic_DNA"/>
</dbReference>
<protein>
    <recommendedName>
        <fullName evidence="4">Secreted protein</fullName>
    </recommendedName>
</protein>
<keyword evidence="1" id="KW-0472">Membrane</keyword>
<sequence>MYRRATEPPPSVVFFFFFFFCLPRSGRTVARVRRVLFALVPRFVPLLVLLTRPVCLFGSARRGKKCFWIWVGS</sequence>
<dbReference type="Proteomes" id="UP001367316">
    <property type="component" value="Unassembled WGS sequence"/>
</dbReference>